<proteinExistence type="predicted"/>
<feature type="region of interest" description="Disordered" evidence="1">
    <location>
        <begin position="264"/>
        <end position="295"/>
    </location>
</feature>
<evidence type="ECO:0000256" key="1">
    <source>
        <dbReference type="SAM" id="MobiDB-lite"/>
    </source>
</evidence>
<name>A0A0C2SXE6_AMAMK</name>
<reference evidence="2 3" key="1">
    <citation type="submission" date="2014-04" db="EMBL/GenBank/DDBJ databases">
        <title>Evolutionary Origins and Diversification of the Mycorrhizal Mutualists.</title>
        <authorList>
            <consortium name="DOE Joint Genome Institute"/>
            <consortium name="Mycorrhizal Genomics Consortium"/>
            <person name="Kohler A."/>
            <person name="Kuo A."/>
            <person name="Nagy L.G."/>
            <person name="Floudas D."/>
            <person name="Copeland A."/>
            <person name="Barry K.W."/>
            <person name="Cichocki N."/>
            <person name="Veneault-Fourrey C."/>
            <person name="LaButti K."/>
            <person name="Lindquist E.A."/>
            <person name="Lipzen A."/>
            <person name="Lundell T."/>
            <person name="Morin E."/>
            <person name="Murat C."/>
            <person name="Riley R."/>
            <person name="Ohm R."/>
            <person name="Sun H."/>
            <person name="Tunlid A."/>
            <person name="Henrissat B."/>
            <person name="Grigoriev I.V."/>
            <person name="Hibbett D.S."/>
            <person name="Martin F."/>
        </authorList>
    </citation>
    <scope>NUCLEOTIDE SEQUENCE [LARGE SCALE GENOMIC DNA]</scope>
    <source>
        <strain evidence="2 3">Koide BX008</strain>
    </source>
</reference>
<sequence>MPRLVPRLLRIISKEEKTYPFDIRIFRCRPKSLVNPSPPKPSFHPAKYPRSILLTSAPLNPITRSRFYFRHKSLPPRIYLPKRPIARANEHDRPRQMSEDERRWWANPYLRMLSSPIRRCTVTNRYFPSDFLVRLGPVKLPAKTSTNTVLVPDGLQHTKFTARRLGRAVYILCSRGAFRYIQKRGQSLVRGQRMHPNLGDYVAHLLRLRVLQELELLVEQLECSSNVTHEVIRRLTRQEWEIIKDTGTIPFANAVAVLVVPPLNKDPKTKQRPEPIMSAAPLPDDGGPPKQHSSLPLFQLLPEKSSTEHPDILPSYQVPLYHSIALFPNKHQRAALHSLLLRILAIQRRSSQPITRDTRDKTEVRPRASGDAKYSHAFLISSDSDSVLRGDISPTAIALWRVQMFESGEMDDDCL</sequence>
<dbReference type="OrthoDB" id="3363286at2759"/>
<dbReference type="Proteomes" id="UP000054549">
    <property type="component" value="Unassembled WGS sequence"/>
</dbReference>
<dbReference type="InParanoid" id="A0A0C2SXE6"/>
<protein>
    <submittedName>
        <fullName evidence="2">Uncharacterized protein</fullName>
    </submittedName>
</protein>
<evidence type="ECO:0000313" key="2">
    <source>
        <dbReference type="EMBL" id="KIL68155.1"/>
    </source>
</evidence>
<dbReference type="STRING" id="946122.A0A0C2SXE6"/>
<gene>
    <name evidence="2" type="ORF">M378DRAFT_72571</name>
</gene>
<organism evidence="2 3">
    <name type="scientific">Amanita muscaria (strain Koide BX008)</name>
    <dbReference type="NCBI Taxonomy" id="946122"/>
    <lineage>
        <taxon>Eukaryota</taxon>
        <taxon>Fungi</taxon>
        <taxon>Dikarya</taxon>
        <taxon>Basidiomycota</taxon>
        <taxon>Agaricomycotina</taxon>
        <taxon>Agaricomycetes</taxon>
        <taxon>Agaricomycetidae</taxon>
        <taxon>Agaricales</taxon>
        <taxon>Pluteineae</taxon>
        <taxon>Amanitaceae</taxon>
        <taxon>Amanita</taxon>
    </lineage>
</organism>
<keyword evidence="3" id="KW-1185">Reference proteome</keyword>
<accession>A0A0C2SXE6</accession>
<dbReference type="EMBL" id="KN818229">
    <property type="protein sequence ID" value="KIL68155.1"/>
    <property type="molecule type" value="Genomic_DNA"/>
</dbReference>
<evidence type="ECO:0000313" key="3">
    <source>
        <dbReference type="Proteomes" id="UP000054549"/>
    </source>
</evidence>
<dbReference type="HOGENOM" id="CLU_048619_0_0_1"/>
<dbReference type="AlphaFoldDB" id="A0A0C2SXE6"/>